<dbReference type="GO" id="GO:0098609">
    <property type="term" value="P:cell-cell adhesion"/>
    <property type="evidence" value="ECO:0007669"/>
    <property type="project" value="TreeGrafter"/>
</dbReference>
<dbReference type="GO" id="GO:0009986">
    <property type="term" value="C:cell surface"/>
    <property type="evidence" value="ECO:0007669"/>
    <property type="project" value="TreeGrafter"/>
</dbReference>
<dbReference type="Gene3D" id="1.20.5.100">
    <property type="entry name" value="Cytochrome c1, transmembrane anchor, C-terminal"/>
    <property type="match status" value="1"/>
</dbReference>
<dbReference type="GO" id="GO:0005925">
    <property type="term" value="C:focal adhesion"/>
    <property type="evidence" value="ECO:0007669"/>
    <property type="project" value="TreeGrafter"/>
</dbReference>
<evidence type="ECO:0000256" key="1">
    <source>
        <dbReference type="ARBA" id="ARBA00022536"/>
    </source>
</evidence>
<evidence type="ECO:0000313" key="9">
    <source>
        <dbReference type="EMBL" id="RLW04844.1"/>
    </source>
</evidence>
<keyword evidence="2" id="KW-0732">Signal</keyword>
<dbReference type="PANTHER" id="PTHR10082:SF26">
    <property type="entry name" value="INTEGRIN BETA-5"/>
    <property type="match status" value="1"/>
</dbReference>
<dbReference type="GO" id="GO:0007179">
    <property type="term" value="P:transforming growth factor beta receptor signaling pathway"/>
    <property type="evidence" value="ECO:0007669"/>
    <property type="project" value="TreeGrafter"/>
</dbReference>
<dbReference type="SUPFAM" id="SSF57196">
    <property type="entry name" value="EGF/Laminin"/>
    <property type="match status" value="1"/>
</dbReference>
<dbReference type="FunFam" id="1.20.5.100:FF:000006">
    <property type="entry name" value="Integrin beta"/>
    <property type="match status" value="1"/>
</dbReference>
<dbReference type="InterPro" id="IPR014836">
    <property type="entry name" value="Integrin_bsu_cyt_dom"/>
</dbReference>
<keyword evidence="6" id="KW-0812">Transmembrane</keyword>
<dbReference type="GO" id="GO:0016477">
    <property type="term" value="P:cell migration"/>
    <property type="evidence" value="ECO:0007669"/>
    <property type="project" value="TreeGrafter"/>
</dbReference>
<evidence type="ECO:0000256" key="4">
    <source>
        <dbReference type="ARBA" id="ARBA00023157"/>
    </source>
</evidence>
<evidence type="ECO:0000256" key="5">
    <source>
        <dbReference type="ARBA" id="ARBA00023180"/>
    </source>
</evidence>
<dbReference type="PANTHER" id="PTHR10082">
    <property type="entry name" value="INTEGRIN BETA SUBUNIT"/>
    <property type="match status" value="1"/>
</dbReference>
<dbReference type="PROSITE" id="PS52047">
    <property type="entry name" value="I_EGF_2"/>
    <property type="match status" value="1"/>
</dbReference>
<evidence type="ECO:0000259" key="7">
    <source>
        <dbReference type="SMART" id="SM01241"/>
    </source>
</evidence>
<feature type="domain" description="Integrin beta subunit cytoplasmic" evidence="7">
    <location>
        <begin position="148"/>
        <end position="193"/>
    </location>
</feature>
<dbReference type="GO" id="GO:0033627">
    <property type="term" value="P:cell adhesion mediated by integrin"/>
    <property type="evidence" value="ECO:0007669"/>
    <property type="project" value="TreeGrafter"/>
</dbReference>
<dbReference type="FunFam" id="2.10.25.10:FF:000043">
    <property type="entry name" value="Integrin beta"/>
    <property type="match status" value="1"/>
</dbReference>
<gene>
    <name evidence="9" type="ORF">DV515_00005641</name>
</gene>
<dbReference type="OrthoDB" id="410592at2759"/>
<name>A0A3L8SML7_CHLGU</name>
<dbReference type="GO" id="GO:0005178">
    <property type="term" value="F:integrin binding"/>
    <property type="evidence" value="ECO:0007669"/>
    <property type="project" value="TreeGrafter"/>
</dbReference>
<dbReference type="PROSITE" id="PS00243">
    <property type="entry name" value="I_EGF_1"/>
    <property type="match status" value="1"/>
</dbReference>
<dbReference type="GO" id="GO:0043149">
    <property type="term" value="P:stress fiber assembly"/>
    <property type="evidence" value="ECO:0007669"/>
    <property type="project" value="TreeGrafter"/>
</dbReference>
<protein>
    <recommendedName>
        <fullName evidence="11">Integrin beta subunit cytoplasmic domain-containing protein</fullName>
    </recommendedName>
</protein>
<accession>A0A3L8SML7</accession>
<dbReference type="EMBL" id="QUSF01000012">
    <property type="protein sequence ID" value="RLW04844.1"/>
    <property type="molecule type" value="Genomic_DNA"/>
</dbReference>
<dbReference type="InterPro" id="IPR057243">
    <property type="entry name" value="Integrin_I-EGF_CS"/>
</dbReference>
<dbReference type="Pfam" id="PF07974">
    <property type="entry name" value="EGF_2"/>
    <property type="match status" value="1"/>
</dbReference>
<dbReference type="InterPro" id="IPR015812">
    <property type="entry name" value="Integrin_bsu"/>
</dbReference>
<dbReference type="PRINTS" id="PR01186">
    <property type="entry name" value="INTEGRINB"/>
</dbReference>
<dbReference type="Proteomes" id="UP000276834">
    <property type="component" value="Unassembled WGS sequence"/>
</dbReference>
<keyword evidence="3" id="KW-0677">Repeat</keyword>
<dbReference type="GO" id="GO:0008305">
    <property type="term" value="C:integrin complex"/>
    <property type="evidence" value="ECO:0007669"/>
    <property type="project" value="TreeGrafter"/>
</dbReference>
<dbReference type="GO" id="GO:0007229">
    <property type="term" value="P:integrin-mediated signaling pathway"/>
    <property type="evidence" value="ECO:0007669"/>
    <property type="project" value="TreeGrafter"/>
</dbReference>
<feature type="transmembrane region" description="Helical" evidence="6">
    <location>
        <begin position="125"/>
        <end position="147"/>
    </location>
</feature>
<evidence type="ECO:0008006" key="11">
    <source>
        <dbReference type="Google" id="ProtNLM"/>
    </source>
</evidence>
<dbReference type="Pfam" id="PF08725">
    <property type="entry name" value="Integrin_b_cyt"/>
    <property type="match status" value="1"/>
</dbReference>
<evidence type="ECO:0000256" key="6">
    <source>
        <dbReference type="SAM" id="Phobius"/>
    </source>
</evidence>
<keyword evidence="6" id="KW-0472">Membrane</keyword>
<feature type="domain" description="Integrin beta subunit tail" evidence="8">
    <location>
        <begin position="48"/>
        <end position="124"/>
    </location>
</feature>
<dbReference type="GO" id="GO:0007160">
    <property type="term" value="P:cell-matrix adhesion"/>
    <property type="evidence" value="ECO:0007669"/>
    <property type="project" value="TreeGrafter"/>
</dbReference>
<dbReference type="SMART" id="SM01241">
    <property type="entry name" value="Integrin_b_cyt"/>
    <property type="match status" value="1"/>
</dbReference>
<reference evidence="9 10" key="1">
    <citation type="journal article" date="2018" name="Proc. R. Soc. B">
        <title>A non-coding region near Follistatin controls head colour polymorphism in the Gouldian finch.</title>
        <authorList>
            <person name="Toomey M.B."/>
            <person name="Marques C.I."/>
            <person name="Andrade P."/>
            <person name="Araujo P.M."/>
            <person name="Sabatino S."/>
            <person name="Gazda M.A."/>
            <person name="Afonso S."/>
            <person name="Lopes R.J."/>
            <person name="Corbo J.C."/>
            <person name="Carneiro M."/>
        </authorList>
    </citation>
    <scope>NUCLEOTIDE SEQUENCE [LARGE SCALE GENOMIC DNA]</scope>
    <source>
        <strain evidence="9">Red01</strain>
        <tissue evidence="9">Muscle</tissue>
    </source>
</reference>
<evidence type="ECO:0000256" key="2">
    <source>
        <dbReference type="ARBA" id="ARBA00022729"/>
    </source>
</evidence>
<keyword evidence="4" id="KW-1015">Disulfide bond</keyword>
<keyword evidence="6" id="KW-1133">Transmembrane helix</keyword>
<dbReference type="AlphaFoldDB" id="A0A3L8SML7"/>
<organism evidence="9 10">
    <name type="scientific">Chloebia gouldiae</name>
    <name type="common">Gouldian finch</name>
    <name type="synonym">Erythrura gouldiae</name>
    <dbReference type="NCBI Taxonomy" id="44316"/>
    <lineage>
        <taxon>Eukaryota</taxon>
        <taxon>Metazoa</taxon>
        <taxon>Chordata</taxon>
        <taxon>Craniata</taxon>
        <taxon>Vertebrata</taxon>
        <taxon>Euteleostomi</taxon>
        <taxon>Archelosauria</taxon>
        <taxon>Archosauria</taxon>
        <taxon>Dinosauria</taxon>
        <taxon>Saurischia</taxon>
        <taxon>Theropoda</taxon>
        <taxon>Coelurosauria</taxon>
        <taxon>Aves</taxon>
        <taxon>Neognathae</taxon>
        <taxon>Neoaves</taxon>
        <taxon>Telluraves</taxon>
        <taxon>Australaves</taxon>
        <taxon>Passeriformes</taxon>
        <taxon>Passeroidea</taxon>
        <taxon>Passeridae</taxon>
        <taxon>Chloebia</taxon>
    </lineage>
</organism>
<evidence type="ECO:0000313" key="10">
    <source>
        <dbReference type="Proteomes" id="UP000276834"/>
    </source>
</evidence>
<keyword evidence="10" id="KW-1185">Reference proteome</keyword>
<sequence length="302" mass="32483">MECFPTSGAPGHGECHCGECKCHAGFIGDNCNCSTEMDSCVSSDGQMCSGRGACVCGKCQCTEPGAFGETCEKCPTCPETDDPNAILCAYPVNNCVMKFTYLELPSGKSNLTVLKEPACSSAPSAVTIVLAVIGSVVLIGIILLALWKLLVTIHDRREFDRFQSERSRARYEMASNPLYRKPISTHNVEFTFNKLNKSYNEPGTTWALTMCAQDAILNTPPESTGSETQAKSRQKCAKQEAQHGHLIFRADDGGQRQRGVGNAAHAVVLHARILGCLEKESRNLQSRAKSQAGATEAATPPA</sequence>
<dbReference type="SMART" id="SM01242">
    <property type="entry name" value="Integrin_B_tail"/>
    <property type="match status" value="1"/>
</dbReference>
<evidence type="ECO:0000256" key="3">
    <source>
        <dbReference type="ARBA" id="ARBA00022737"/>
    </source>
</evidence>
<dbReference type="InterPro" id="IPR012896">
    <property type="entry name" value="Integrin_bsu_tail"/>
</dbReference>
<keyword evidence="5" id="KW-0325">Glycoprotein</keyword>
<proteinExistence type="predicted"/>
<comment type="caution">
    <text evidence="9">The sequence shown here is derived from an EMBL/GenBank/DDBJ whole genome shotgun (WGS) entry which is preliminary data.</text>
</comment>
<dbReference type="Gene3D" id="2.10.25.10">
    <property type="entry name" value="Laminin"/>
    <property type="match status" value="2"/>
</dbReference>
<keyword evidence="1" id="KW-0245">EGF-like domain</keyword>
<dbReference type="InterPro" id="IPR013111">
    <property type="entry name" value="EGF_extracell"/>
</dbReference>
<evidence type="ECO:0000259" key="8">
    <source>
        <dbReference type="SMART" id="SM01242"/>
    </source>
</evidence>